<reference evidence="2 3" key="1">
    <citation type="submission" date="2019-03" db="EMBL/GenBank/DDBJ databases">
        <title>Genomic Encyclopedia of Type Strains, Phase IV (KMG-IV): sequencing the most valuable type-strain genomes for metagenomic binning, comparative biology and taxonomic classification.</title>
        <authorList>
            <person name="Goeker M."/>
        </authorList>
    </citation>
    <scope>NUCLEOTIDE SEQUENCE [LARGE SCALE GENOMIC DNA]</scope>
    <source>
        <strain evidence="2 3">DSM 11603</strain>
    </source>
</reference>
<dbReference type="Gene3D" id="3.30.1380.10">
    <property type="match status" value="1"/>
</dbReference>
<accession>A0A4R6Y0J4</accession>
<dbReference type="InterPro" id="IPR009045">
    <property type="entry name" value="Zn_M74/Hedgehog-like"/>
</dbReference>
<dbReference type="RefSeq" id="WP_208110867.1">
    <property type="nucleotide sequence ID" value="NZ_SNZF01000058.1"/>
</dbReference>
<evidence type="ECO:0000313" key="3">
    <source>
        <dbReference type="Proteomes" id="UP000294958"/>
    </source>
</evidence>
<sequence length="106" mass="11649">MKRAQTIAGGSFVIGSGKRDEALQKKAVEWGWSKTYDSDHLDGNAVDLWPLDDDGAVNFDSKLQTEIVRAMKQAAKELGVSLDIGAEWKRFKDRPHFALTSARAGA</sequence>
<gene>
    <name evidence="2" type="ORF">DES43_1583</name>
</gene>
<protein>
    <submittedName>
        <fullName evidence="2">Peptidoglycan L-alanyl-D-glutamate endopeptidase CwlK</fullName>
    </submittedName>
</protein>
<dbReference type="EMBL" id="SNZF01000058">
    <property type="protein sequence ID" value="TDR28825.1"/>
    <property type="molecule type" value="Genomic_DNA"/>
</dbReference>
<dbReference type="SUPFAM" id="SSF55166">
    <property type="entry name" value="Hedgehog/DD-peptidase"/>
    <property type="match status" value="1"/>
</dbReference>
<evidence type="ECO:0000259" key="1">
    <source>
        <dbReference type="Pfam" id="PF13539"/>
    </source>
</evidence>
<dbReference type="GO" id="GO:0008233">
    <property type="term" value="F:peptidase activity"/>
    <property type="evidence" value="ECO:0007669"/>
    <property type="project" value="InterPro"/>
</dbReference>
<dbReference type="InterPro" id="IPR039561">
    <property type="entry name" value="Peptidase_M15C"/>
</dbReference>
<dbReference type="AlphaFoldDB" id="A0A4R6Y0J4"/>
<feature type="domain" description="Peptidase M15C" evidence="1">
    <location>
        <begin position="34"/>
        <end position="98"/>
    </location>
</feature>
<proteinExistence type="predicted"/>
<dbReference type="Proteomes" id="UP000294958">
    <property type="component" value="Unassembled WGS sequence"/>
</dbReference>
<keyword evidence="3" id="KW-1185">Reference proteome</keyword>
<dbReference type="Pfam" id="PF13539">
    <property type="entry name" value="Peptidase_M15_4"/>
    <property type="match status" value="1"/>
</dbReference>
<name>A0A4R6Y0J4_9HYPH</name>
<comment type="caution">
    <text evidence="2">The sequence shown here is derived from an EMBL/GenBank/DDBJ whole genome shotgun (WGS) entry which is preliminary data.</text>
</comment>
<evidence type="ECO:0000313" key="2">
    <source>
        <dbReference type="EMBL" id="TDR28825.1"/>
    </source>
</evidence>
<organism evidence="2 3">
    <name type="scientific">Aquamicrobium defluvii</name>
    <dbReference type="NCBI Taxonomy" id="69279"/>
    <lineage>
        <taxon>Bacteria</taxon>
        <taxon>Pseudomonadati</taxon>
        <taxon>Pseudomonadota</taxon>
        <taxon>Alphaproteobacteria</taxon>
        <taxon>Hyphomicrobiales</taxon>
        <taxon>Phyllobacteriaceae</taxon>
        <taxon>Aquamicrobium</taxon>
    </lineage>
</organism>